<dbReference type="EMBL" id="AJWJ01000091">
    <property type="protein sequence ID" value="KAF2075648.1"/>
    <property type="molecule type" value="Genomic_DNA"/>
</dbReference>
<dbReference type="PANTHER" id="PTHR23113:SF347">
    <property type="entry name" value="RAS GUANINE NUCLEOTIDE EXCHANGE FACTOR O"/>
    <property type="match status" value="1"/>
</dbReference>
<dbReference type="PANTHER" id="PTHR23113">
    <property type="entry name" value="GUANINE NUCLEOTIDE EXCHANGE FACTOR"/>
    <property type="match status" value="1"/>
</dbReference>
<dbReference type="SUPFAM" id="SSF48366">
    <property type="entry name" value="Ras GEF"/>
    <property type="match status" value="1"/>
</dbReference>
<feature type="compositionally biased region" description="Low complexity" evidence="8">
    <location>
        <begin position="561"/>
        <end position="580"/>
    </location>
</feature>
<dbReference type="SUPFAM" id="SSF57845">
    <property type="entry name" value="B-box zinc-binding domain"/>
    <property type="match status" value="1"/>
</dbReference>
<dbReference type="Pfam" id="PF13445">
    <property type="entry name" value="zf-RING_UBOX"/>
    <property type="match status" value="1"/>
</dbReference>
<dbReference type="InterPro" id="IPR000651">
    <property type="entry name" value="Ras-like_Gua-exchang_fac_N"/>
</dbReference>
<keyword evidence="2" id="KW-0479">Metal-binding</keyword>
<dbReference type="SMART" id="SM00184">
    <property type="entry name" value="RING"/>
    <property type="match status" value="1"/>
</dbReference>
<feature type="domain" description="RING-type" evidence="10">
    <location>
        <begin position="16"/>
        <end position="57"/>
    </location>
</feature>
<dbReference type="GO" id="GO:0007265">
    <property type="term" value="P:Ras protein signal transduction"/>
    <property type="evidence" value="ECO:0007669"/>
    <property type="project" value="TreeGrafter"/>
</dbReference>
<dbReference type="InterPro" id="IPR023578">
    <property type="entry name" value="Ras_GEF_dom_sf"/>
</dbReference>
<evidence type="ECO:0000313" key="14">
    <source>
        <dbReference type="Proteomes" id="UP000695562"/>
    </source>
</evidence>
<evidence type="ECO:0000256" key="6">
    <source>
        <dbReference type="PROSITE-ProRule" id="PRU00168"/>
    </source>
</evidence>
<evidence type="ECO:0000256" key="2">
    <source>
        <dbReference type="ARBA" id="ARBA00022723"/>
    </source>
</evidence>
<dbReference type="Gene3D" id="3.30.40.10">
    <property type="entry name" value="Zinc/RING finger domain, C3HC4 (zinc finger)"/>
    <property type="match status" value="1"/>
</dbReference>
<dbReference type="GO" id="GO:0008270">
    <property type="term" value="F:zinc ion binding"/>
    <property type="evidence" value="ECO:0007669"/>
    <property type="project" value="UniProtKB-KW"/>
</dbReference>
<feature type="coiled-coil region" evidence="7">
    <location>
        <begin position="257"/>
        <end position="284"/>
    </location>
</feature>
<evidence type="ECO:0000256" key="1">
    <source>
        <dbReference type="ARBA" id="ARBA00022658"/>
    </source>
</evidence>
<dbReference type="InterPro" id="IPR001841">
    <property type="entry name" value="Znf_RING"/>
</dbReference>
<dbReference type="InterPro" id="IPR001895">
    <property type="entry name" value="RASGEF_cat_dom"/>
</dbReference>
<protein>
    <recommendedName>
        <fullName evidence="15">Ras guanine nucleotide exchange factor</fullName>
    </recommendedName>
</protein>
<dbReference type="InterPro" id="IPR027370">
    <property type="entry name" value="Znf-RING_euk"/>
</dbReference>
<dbReference type="Gene3D" id="3.30.160.60">
    <property type="entry name" value="Classic Zinc Finger"/>
    <property type="match status" value="1"/>
</dbReference>
<feature type="domain" description="N-terminal Ras-GEF" evidence="12">
    <location>
        <begin position="380"/>
        <end position="504"/>
    </location>
</feature>
<dbReference type="AlphaFoldDB" id="A0A8J4PVD1"/>
<dbReference type="OrthoDB" id="10255964at2759"/>
<dbReference type="InterPro" id="IPR013083">
    <property type="entry name" value="Znf_RING/FYVE/PHD"/>
</dbReference>
<dbReference type="Pfam" id="PF00618">
    <property type="entry name" value="RasGEF_N"/>
    <property type="match status" value="1"/>
</dbReference>
<proteinExistence type="predicted"/>
<evidence type="ECO:0000259" key="11">
    <source>
        <dbReference type="PROSITE" id="PS50119"/>
    </source>
</evidence>
<dbReference type="PROSITE" id="PS50212">
    <property type="entry name" value="RASGEF_NTER"/>
    <property type="match status" value="1"/>
</dbReference>
<evidence type="ECO:0008006" key="15">
    <source>
        <dbReference type="Google" id="ProtNLM"/>
    </source>
</evidence>
<evidence type="ECO:0000256" key="4">
    <source>
        <dbReference type="ARBA" id="ARBA00022833"/>
    </source>
</evidence>
<dbReference type="Gene3D" id="1.10.840.10">
    <property type="entry name" value="Ras guanine-nucleotide exchange factors catalytic domain"/>
    <property type="match status" value="1"/>
</dbReference>
<evidence type="ECO:0000259" key="10">
    <source>
        <dbReference type="PROSITE" id="PS50089"/>
    </source>
</evidence>
<keyword evidence="3 5" id="KW-0863">Zinc-finger</keyword>
<keyword evidence="1 6" id="KW-0344">Guanine-nucleotide releasing factor</keyword>
<organism evidence="13 14">
    <name type="scientific">Polysphondylium violaceum</name>
    <dbReference type="NCBI Taxonomy" id="133409"/>
    <lineage>
        <taxon>Eukaryota</taxon>
        <taxon>Amoebozoa</taxon>
        <taxon>Evosea</taxon>
        <taxon>Eumycetozoa</taxon>
        <taxon>Dictyostelia</taxon>
        <taxon>Dictyosteliales</taxon>
        <taxon>Dictyosteliaceae</taxon>
        <taxon>Polysphondylium</taxon>
    </lineage>
</organism>
<feature type="region of interest" description="Disordered" evidence="8">
    <location>
        <begin position="549"/>
        <end position="580"/>
    </location>
</feature>
<reference evidence="13" key="1">
    <citation type="submission" date="2020-01" db="EMBL/GenBank/DDBJ databases">
        <title>Development of genomics and gene disruption for Polysphondylium violaceum indicates a role for the polyketide synthase stlB in stalk morphogenesis.</title>
        <authorList>
            <person name="Narita B."/>
            <person name="Kawabe Y."/>
            <person name="Kin K."/>
            <person name="Saito T."/>
            <person name="Gibbs R."/>
            <person name="Kuspa A."/>
            <person name="Muzny D."/>
            <person name="Queller D."/>
            <person name="Richards S."/>
            <person name="Strassman J."/>
            <person name="Sucgang R."/>
            <person name="Worley K."/>
            <person name="Schaap P."/>
        </authorList>
    </citation>
    <scope>NUCLEOTIDE SEQUENCE</scope>
    <source>
        <strain evidence="13">QSvi11</strain>
    </source>
</reference>
<dbReference type="SMART" id="SM00229">
    <property type="entry name" value="RasGEFN"/>
    <property type="match status" value="1"/>
</dbReference>
<feature type="domain" description="B box-type" evidence="11">
    <location>
        <begin position="136"/>
        <end position="176"/>
    </location>
</feature>
<dbReference type="GO" id="GO:0005886">
    <property type="term" value="C:plasma membrane"/>
    <property type="evidence" value="ECO:0007669"/>
    <property type="project" value="TreeGrafter"/>
</dbReference>
<dbReference type="GO" id="GO:0005085">
    <property type="term" value="F:guanyl-nucleotide exchange factor activity"/>
    <property type="evidence" value="ECO:0007669"/>
    <property type="project" value="UniProtKB-KW"/>
</dbReference>
<dbReference type="PROSITE" id="PS00518">
    <property type="entry name" value="ZF_RING_1"/>
    <property type="match status" value="1"/>
</dbReference>
<evidence type="ECO:0000313" key="13">
    <source>
        <dbReference type="EMBL" id="KAF2075648.1"/>
    </source>
</evidence>
<evidence type="ECO:0000256" key="7">
    <source>
        <dbReference type="SAM" id="Coils"/>
    </source>
</evidence>
<sequence>MTTTSKSIALIQSLTCSICNNLYKDPNTLVPCGHSFCFECISKDQASRNIKNCFQCKQEYQSHIVNHGLKQMIDALEQRGSFSMSSSIGGGHSDISSSASSLGGGGSSNSLLNIIEGLGEHRYSTSDLRSSTGDLANIKYCTEHFEEYYSFCEPCQCPICPRCLLTSHNRHGTVVLTKEYLVTKMNEYKSIVEGFKKKISLYQDNIVLYQKEVSLLDGSYNQCKMAIQMMVANLHKALKYRETYLLKEIGTIHYTSHFDLTDRAKTLEGEIEEMEKLISQTEKFRDADINSHHLKFEFLEQFYISRLQSKKNVTTDLKPLYKTDLLFYKANNERITEIINNTLGNISLLTYPLDDMDNVNIWDEPKQNIYIEFVRIGNEDVEIVKYGSLNKLIERLTLVDDQNYSNVFLLTYHSFCTSKKLLKKLIERYTPPDSLEAYNVTTSQITEIQSRVRAILVKWITEYPQEYDQDTINLFQNFNNRMQSEYNSIVEIENLQSTLEEQFAQQNQLVQQQAQQQALNQSSPTSQSPTLTSFNCKLSTSPLNLNSLSLINEYSPPPSPRHSTSSSSSSSSPRLSALKPLNLSGFNNNNNISLTSSNSNNSISQSNNNSFNLGSSGQSYFSPPQSPTSLTLIPSKISNIKNLEFSNIDELELAKQLTLMEFEYYCKIKPVDLLTGVDLKHKSPTITNMLERFNNISTWVSTTIVHAQHLKGRVKIMNKFIKVAEHLKNMNNFNSLTAIILALQRSTVTRKELTKQSAKAFTDLEKLVSSDDGYKQYRTKLAQLSPPCIPYISVNLTDIMDLERKNPPNVSVKVSQFKSCEFINFTRRQLISRAILDLMKYQKFSFNYMFNSIIQEYLNLHIDSDSSNN</sequence>
<dbReference type="PROSITE" id="PS50119">
    <property type="entry name" value="ZF_BBOX"/>
    <property type="match status" value="1"/>
</dbReference>
<dbReference type="InterPro" id="IPR008937">
    <property type="entry name" value="Ras-like_GEF"/>
</dbReference>
<evidence type="ECO:0000256" key="3">
    <source>
        <dbReference type="ARBA" id="ARBA00022771"/>
    </source>
</evidence>
<keyword evidence="4" id="KW-0862">Zinc</keyword>
<dbReference type="InterPro" id="IPR036964">
    <property type="entry name" value="RASGEF_cat_dom_sf"/>
</dbReference>
<evidence type="ECO:0000256" key="5">
    <source>
        <dbReference type="PROSITE-ProRule" id="PRU00024"/>
    </source>
</evidence>
<dbReference type="CDD" id="cd06224">
    <property type="entry name" value="REM"/>
    <property type="match status" value="1"/>
</dbReference>
<keyword evidence="14" id="KW-1185">Reference proteome</keyword>
<dbReference type="InterPro" id="IPR000315">
    <property type="entry name" value="Znf_B-box"/>
</dbReference>
<accession>A0A8J4PVD1</accession>
<dbReference type="Proteomes" id="UP000695562">
    <property type="component" value="Unassembled WGS sequence"/>
</dbReference>
<evidence type="ECO:0000259" key="9">
    <source>
        <dbReference type="PROSITE" id="PS50009"/>
    </source>
</evidence>
<comment type="caution">
    <text evidence="13">The sequence shown here is derived from an EMBL/GenBank/DDBJ whole genome shotgun (WGS) entry which is preliminary data.</text>
</comment>
<evidence type="ECO:0000256" key="8">
    <source>
        <dbReference type="SAM" id="MobiDB-lite"/>
    </source>
</evidence>
<feature type="domain" description="Ras-GEF" evidence="9">
    <location>
        <begin position="649"/>
        <end position="869"/>
    </location>
</feature>
<gene>
    <name evidence="13" type="ORF">CYY_003071</name>
</gene>
<evidence type="ECO:0000259" key="12">
    <source>
        <dbReference type="PROSITE" id="PS50212"/>
    </source>
</evidence>
<dbReference type="Pfam" id="PF00643">
    <property type="entry name" value="zf-B_box"/>
    <property type="match status" value="1"/>
</dbReference>
<dbReference type="PROSITE" id="PS50089">
    <property type="entry name" value="ZF_RING_2"/>
    <property type="match status" value="1"/>
</dbReference>
<dbReference type="PROSITE" id="PS50009">
    <property type="entry name" value="RASGEF_CAT"/>
    <property type="match status" value="1"/>
</dbReference>
<name>A0A8J4PVD1_9MYCE</name>
<keyword evidence="7" id="KW-0175">Coiled coil</keyword>
<dbReference type="Gene3D" id="1.20.870.10">
    <property type="entry name" value="Son of sevenless (SoS) protein Chain: S domain 1"/>
    <property type="match status" value="2"/>
</dbReference>
<dbReference type="Pfam" id="PF00617">
    <property type="entry name" value="RasGEF"/>
    <property type="match status" value="1"/>
</dbReference>
<dbReference type="SUPFAM" id="SSF57850">
    <property type="entry name" value="RING/U-box"/>
    <property type="match status" value="1"/>
</dbReference>
<dbReference type="InterPro" id="IPR017907">
    <property type="entry name" value="Znf_RING_CS"/>
</dbReference>
<dbReference type="SMART" id="SM00147">
    <property type="entry name" value="RasGEF"/>
    <property type="match status" value="1"/>
</dbReference>